<feature type="transmembrane region" description="Helical" evidence="1">
    <location>
        <begin position="44"/>
        <end position="65"/>
    </location>
</feature>
<organism evidence="2">
    <name type="scientific">uncultured marine thaumarchaeote SAT1000_07_E05</name>
    <dbReference type="NCBI Taxonomy" id="1456364"/>
    <lineage>
        <taxon>Archaea</taxon>
        <taxon>Nitrososphaerota</taxon>
        <taxon>environmental samples</taxon>
    </lineage>
</organism>
<keyword evidence="1" id="KW-1133">Transmembrane helix</keyword>
<sequence length="96" mass="10618">MLTAVQSEKTSARIIAGTTLMMVLFSVVPFFLTHDNGEPLMHEVYLYTAIASGALMIVLSFWVVAKPTEKASWVLFKFSSPYLAVLFIALMVDSVL</sequence>
<gene>
    <name evidence="2" type="primary">cyoE</name>
</gene>
<dbReference type="EMBL" id="KF901203">
    <property type="protein sequence ID" value="AIF22099.1"/>
    <property type="molecule type" value="Genomic_DNA"/>
</dbReference>
<proteinExistence type="predicted"/>
<accession>A0A075I2D1</accession>
<feature type="transmembrane region" description="Helical" evidence="1">
    <location>
        <begin position="12"/>
        <end position="32"/>
    </location>
</feature>
<dbReference type="GO" id="GO:0016740">
    <property type="term" value="F:transferase activity"/>
    <property type="evidence" value="ECO:0007669"/>
    <property type="project" value="UniProtKB-KW"/>
</dbReference>
<feature type="transmembrane region" description="Helical" evidence="1">
    <location>
        <begin position="72"/>
        <end position="92"/>
    </location>
</feature>
<evidence type="ECO:0000256" key="1">
    <source>
        <dbReference type="SAM" id="Phobius"/>
    </source>
</evidence>
<reference evidence="2" key="1">
    <citation type="journal article" date="2014" name="Genome Biol. Evol.">
        <title>Pangenome evidence for extensive interdomain horizontal transfer affecting lineage core and shell genes in uncultured planktonic thaumarchaeota and euryarchaeota.</title>
        <authorList>
            <person name="Deschamps P."/>
            <person name="Zivanovic Y."/>
            <person name="Moreira D."/>
            <person name="Rodriguez-Valera F."/>
            <person name="Lopez-Garcia P."/>
        </authorList>
    </citation>
    <scope>NUCLEOTIDE SEQUENCE</scope>
</reference>
<dbReference type="AlphaFoldDB" id="A0A075I2D1"/>
<keyword evidence="1" id="KW-0472">Membrane</keyword>
<keyword evidence="1" id="KW-0812">Transmembrane</keyword>
<keyword evidence="2" id="KW-0808">Transferase</keyword>
<evidence type="ECO:0000313" key="2">
    <source>
        <dbReference type="EMBL" id="AIF22099.1"/>
    </source>
</evidence>
<protein>
    <submittedName>
        <fullName evidence="2">Protoheme IX farnesyltransferase (CyoE)</fullName>
    </submittedName>
</protein>
<name>A0A075I2D1_9ARCH</name>